<evidence type="ECO:0000313" key="3">
    <source>
        <dbReference type="Proteomes" id="UP000186917"/>
    </source>
</evidence>
<sequence length="233" mass="24605">MKTQLFRAGRKMTWAVVLFGLTTLGLVSCSKDDDPVVGAEASVKVIHTIPGTGAVDFYLNSTKQNSAAINFGEATGYIATSNGEKTAEFKTALDNNTVLSVPIDFDGGNYSLFATGIASDNSLTTLLVEDDLQTPTSGKARVRFVHVSPDAPTVNVLGNDSLWVSSRAYKTATDFIEVPGGSYTIKLNNSGDGTNAYTSSVINLASGKNYTLVAQGLVGNTIINPFGLNVLEY</sequence>
<organism evidence="2 3">
    <name type="scientific">Filimonas lacunae</name>
    <dbReference type="NCBI Taxonomy" id="477680"/>
    <lineage>
        <taxon>Bacteria</taxon>
        <taxon>Pseudomonadati</taxon>
        <taxon>Bacteroidota</taxon>
        <taxon>Chitinophagia</taxon>
        <taxon>Chitinophagales</taxon>
        <taxon>Chitinophagaceae</taxon>
        <taxon>Filimonas</taxon>
    </lineage>
</organism>
<dbReference type="EMBL" id="FTOR01000001">
    <property type="protein sequence ID" value="SIS56591.1"/>
    <property type="molecule type" value="Genomic_DNA"/>
</dbReference>
<protein>
    <recommendedName>
        <fullName evidence="1">DUF4397 domain-containing protein</fullName>
    </recommendedName>
</protein>
<dbReference type="PROSITE" id="PS51257">
    <property type="entry name" value="PROKAR_LIPOPROTEIN"/>
    <property type="match status" value="1"/>
</dbReference>
<accession>A0A1N7K4X1</accession>
<dbReference type="RefSeq" id="WP_159445034.1">
    <property type="nucleotide sequence ID" value="NZ_AP017422.1"/>
</dbReference>
<dbReference type="STRING" id="477680.SAMN05421788_1011"/>
<proteinExistence type="predicted"/>
<evidence type="ECO:0000259" key="1">
    <source>
        <dbReference type="Pfam" id="PF14344"/>
    </source>
</evidence>
<reference evidence="3" key="1">
    <citation type="submission" date="2017-01" db="EMBL/GenBank/DDBJ databases">
        <authorList>
            <person name="Varghese N."/>
            <person name="Submissions S."/>
        </authorList>
    </citation>
    <scope>NUCLEOTIDE SEQUENCE [LARGE SCALE GENOMIC DNA]</scope>
    <source>
        <strain evidence="3">DSM 21054</strain>
    </source>
</reference>
<dbReference type="AlphaFoldDB" id="A0A1N7K4X1"/>
<evidence type="ECO:0000313" key="2">
    <source>
        <dbReference type="EMBL" id="SIS56591.1"/>
    </source>
</evidence>
<name>A0A1N7K4X1_9BACT</name>
<dbReference type="Pfam" id="PF14344">
    <property type="entry name" value="DUF4397"/>
    <property type="match status" value="1"/>
</dbReference>
<gene>
    <name evidence="2" type="ORF">SAMN05421788_1011</name>
</gene>
<dbReference type="Proteomes" id="UP000186917">
    <property type="component" value="Unassembled WGS sequence"/>
</dbReference>
<keyword evidence="3" id="KW-1185">Reference proteome</keyword>
<feature type="domain" description="DUF4397" evidence="1">
    <location>
        <begin position="41"/>
        <end position="156"/>
    </location>
</feature>
<dbReference type="InterPro" id="IPR025510">
    <property type="entry name" value="DUF4397"/>
</dbReference>